<gene>
    <name evidence="2" type="primary">METTL13_1</name>
    <name evidence="2" type="ORF">SK128_011670</name>
</gene>
<dbReference type="GO" id="GO:0008168">
    <property type="term" value="F:methyltransferase activity"/>
    <property type="evidence" value="ECO:0007669"/>
    <property type="project" value="UniProtKB-KW"/>
</dbReference>
<protein>
    <submittedName>
        <fullName evidence="2">Methyltransferase-like protein 13</fullName>
    </submittedName>
</protein>
<evidence type="ECO:0000313" key="3">
    <source>
        <dbReference type="Proteomes" id="UP001381693"/>
    </source>
</evidence>
<evidence type="ECO:0000256" key="1">
    <source>
        <dbReference type="ARBA" id="ARBA00023115"/>
    </source>
</evidence>
<keyword evidence="2" id="KW-0808">Transferase</keyword>
<keyword evidence="1" id="KW-0620">Polyamine biosynthesis</keyword>
<dbReference type="AlphaFoldDB" id="A0AAN8XRP9"/>
<dbReference type="EMBL" id="JAXCGZ010002096">
    <property type="protein sequence ID" value="KAK7084433.1"/>
    <property type="molecule type" value="Genomic_DNA"/>
</dbReference>
<accession>A0AAN8XRP9</accession>
<comment type="caution">
    <text evidence="2">The sequence shown here is derived from an EMBL/GenBank/DDBJ whole genome shotgun (WGS) entry which is preliminary data.</text>
</comment>
<name>A0AAN8XRP9_HALRR</name>
<dbReference type="Gene3D" id="3.40.50.150">
    <property type="entry name" value="Vaccinia Virus protein VP39"/>
    <property type="match status" value="1"/>
</dbReference>
<dbReference type="GO" id="GO:0032259">
    <property type="term" value="P:methylation"/>
    <property type="evidence" value="ECO:0007669"/>
    <property type="project" value="UniProtKB-KW"/>
</dbReference>
<organism evidence="2 3">
    <name type="scientific">Halocaridina rubra</name>
    <name type="common">Hawaiian red shrimp</name>
    <dbReference type="NCBI Taxonomy" id="373956"/>
    <lineage>
        <taxon>Eukaryota</taxon>
        <taxon>Metazoa</taxon>
        <taxon>Ecdysozoa</taxon>
        <taxon>Arthropoda</taxon>
        <taxon>Crustacea</taxon>
        <taxon>Multicrustacea</taxon>
        <taxon>Malacostraca</taxon>
        <taxon>Eumalacostraca</taxon>
        <taxon>Eucarida</taxon>
        <taxon>Decapoda</taxon>
        <taxon>Pleocyemata</taxon>
        <taxon>Caridea</taxon>
        <taxon>Atyoidea</taxon>
        <taxon>Atyidae</taxon>
        <taxon>Halocaridina</taxon>
    </lineage>
</organism>
<evidence type="ECO:0000313" key="2">
    <source>
        <dbReference type="EMBL" id="KAK7084433.1"/>
    </source>
</evidence>
<dbReference type="InterPro" id="IPR029063">
    <property type="entry name" value="SAM-dependent_MTases_sf"/>
</dbReference>
<sequence>MCLELCDAKSGNPRYLMHIVDSPKKSNNLKFAVFIVPHGRENEWMFGTAEGRAKLAENAGSSRLLVVHLYRDQTYESLKAIQDELSSKVMEIAPSKLPPNSKIPFLSVGEDLGSRRELKRGHSQWSGEFVVEDIHPPGTSKLRRLIFLANQNVIQSEAKLVTVREKKKKKGNIKETVTIDHSYLSCEHHLAMVGGLGLVMYPAELLLIGLGGGPLATYIHRYFPQATLTAVDLDPAMVEVAREWFEFSPDSRLKAEVADGRDYISSTAKEGKKYSAIMFDVDSKDSSVGMSCPPRAFVERSFLDVVASCLTTGGVLILNLVCRDEALKKSILQDVRAVFSSVLCQQIPDEVNCILFCSMSSSEFDKKWEKGLQDVNNSLKKLQNSKSNVIDLAEFKTNVKML</sequence>
<proteinExistence type="predicted"/>
<reference evidence="2 3" key="1">
    <citation type="submission" date="2023-11" db="EMBL/GenBank/DDBJ databases">
        <title>Halocaridina rubra genome assembly.</title>
        <authorList>
            <person name="Smith C."/>
        </authorList>
    </citation>
    <scope>NUCLEOTIDE SEQUENCE [LARGE SCALE GENOMIC DNA]</scope>
    <source>
        <strain evidence="2">EP-1</strain>
        <tissue evidence="2">Whole</tissue>
    </source>
</reference>
<dbReference type="PANTHER" id="PTHR43317">
    <property type="entry name" value="THERMOSPERMINE SYNTHASE ACAULIS5"/>
    <property type="match status" value="1"/>
</dbReference>
<dbReference type="Proteomes" id="UP001381693">
    <property type="component" value="Unassembled WGS sequence"/>
</dbReference>
<dbReference type="GO" id="GO:0006596">
    <property type="term" value="P:polyamine biosynthetic process"/>
    <property type="evidence" value="ECO:0007669"/>
    <property type="project" value="UniProtKB-KW"/>
</dbReference>
<keyword evidence="2" id="KW-0489">Methyltransferase</keyword>
<dbReference type="CDD" id="cd02440">
    <property type="entry name" value="AdoMet_MTases"/>
    <property type="match status" value="1"/>
</dbReference>
<dbReference type="PANTHER" id="PTHR43317:SF1">
    <property type="entry name" value="THERMOSPERMINE SYNTHASE ACAULIS5"/>
    <property type="match status" value="1"/>
</dbReference>
<keyword evidence="3" id="KW-1185">Reference proteome</keyword>
<dbReference type="Pfam" id="PF01564">
    <property type="entry name" value="Spermine_synth"/>
    <property type="match status" value="1"/>
</dbReference>
<dbReference type="SUPFAM" id="SSF53335">
    <property type="entry name" value="S-adenosyl-L-methionine-dependent methyltransferases"/>
    <property type="match status" value="1"/>
</dbReference>